<dbReference type="PROSITE" id="PS00108">
    <property type="entry name" value="PROTEIN_KINASE_ST"/>
    <property type="match status" value="1"/>
</dbReference>
<evidence type="ECO:0000256" key="7">
    <source>
        <dbReference type="SAM" id="MobiDB-lite"/>
    </source>
</evidence>
<feature type="compositionally biased region" description="Basic and acidic residues" evidence="7">
    <location>
        <begin position="416"/>
        <end position="428"/>
    </location>
</feature>
<keyword evidence="8" id="KW-0812">Transmembrane</keyword>
<evidence type="ECO:0000256" key="5">
    <source>
        <dbReference type="PROSITE-ProRule" id="PRU10141"/>
    </source>
</evidence>
<evidence type="ECO:0000256" key="6">
    <source>
        <dbReference type="RuleBase" id="RU000304"/>
    </source>
</evidence>
<dbReference type="CDD" id="cd14066">
    <property type="entry name" value="STKc_IRAK"/>
    <property type="match status" value="1"/>
</dbReference>
<keyword evidence="2 5" id="KW-0547">Nucleotide-binding</keyword>
<evidence type="ECO:0000256" key="8">
    <source>
        <dbReference type="SAM" id="Phobius"/>
    </source>
</evidence>
<keyword evidence="11" id="KW-1185">Reference proteome</keyword>
<keyword evidence="6" id="KW-0723">Serine/threonine-protein kinase</keyword>
<dbReference type="InterPro" id="IPR000719">
    <property type="entry name" value="Prot_kinase_dom"/>
</dbReference>
<dbReference type="SMART" id="SM00220">
    <property type="entry name" value="S_TKc"/>
    <property type="match status" value="1"/>
</dbReference>
<keyword evidence="3" id="KW-0418">Kinase</keyword>
<feature type="binding site" evidence="5">
    <location>
        <position position="159"/>
    </location>
    <ligand>
        <name>ATP</name>
        <dbReference type="ChEBI" id="CHEBI:30616"/>
    </ligand>
</feature>
<gene>
    <name evidence="10" type="ORF">CSSPJE1EN1_LOCUS11885</name>
</gene>
<evidence type="ECO:0000256" key="1">
    <source>
        <dbReference type="ARBA" id="ARBA00022679"/>
    </source>
</evidence>
<dbReference type="InterPro" id="IPR011009">
    <property type="entry name" value="Kinase-like_dom_sf"/>
</dbReference>
<keyword evidence="1" id="KW-0808">Transferase</keyword>
<dbReference type="PROSITE" id="PS50011">
    <property type="entry name" value="PROTEIN_KINASE_DOM"/>
    <property type="match status" value="1"/>
</dbReference>
<organism evidence="10 11">
    <name type="scientific">Sphagnum jensenii</name>
    <dbReference type="NCBI Taxonomy" id="128206"/>
    <lineage>
        <taxon>Eukaryota</taxon>
        <taxon>Viridiplantae</taxon>
        <taxon>Streptophyta</taxon>
        <taxon>Embryophyta</taxon>
        <taxon>Bryophyta</taxon>
        <taxon>Sphagnophytina</taxon>
        <taxon>Sphagnopsida</taxon>
        <taxon>Sphagnales</taxon>
        <taxon>Sphagnaceae</taxon>
        <taxon>Sphagnum</taxon>
    </lineage>
</organism>
<evidence type="ECO:0000259" key="9">
    <source>
        <dbReference type="PROSITE" id="PS50011"/>
    </source>
</evidence>
<dbReference type="SUPFAM" id="SSF56112">
    <property type="entry name" value="Protein kinase-like (PK-like)"/>
    <property type="match status" value="1"/>
</dbReference>
<keyword evidence="4 5" id="KW-0067">ATP-binding</keyword>
<dbReference type="InterPro" id="IPR051824">
    <property type="entry name" value="LRR_Rcpt-Like_S/T_Kinase"/>
</dbReference>
<keyword evidence="8" id="KW-0472">Membrane</keyword>
<dbReference type="PANTHER" id="PTHR48006:SF92">
    <property type="entry name" value="LRR RECEPTOR-LIKE SERINE_THREONINE-PROTEIN KINASE GSO1"/>
    <property type="match status" value="1"/>
</dbReference>
<dbReference type="Gene3D" id="1.10.510.10">
    <property type="entry name" value="Transferase(Phosphotransferase) domain 1"/>
    <property type="match status" value="1"/>
</dbReference>
<proteinExistence type="inferred from homology"/>
<sequence>MRTHGSWFRADDYELDIDSVFSKRLEDVAAAAVSADVGFVALPSLFLVAACALSLALYWGAKICAFFWGCFTRWRKLFDAVPSAASSSEIPQPSSDTTTLLAVAPTQQPPLLKSNLAFRYEELRLATDGFSRKNRIGVGGYAKVYKALLPDGKVVAVKKLDGRGKRGDREFRLEIETIGKVKHPNLVCLLGYCRTKESGEKLLVYEYCKNGSLNKYIRDKRNTCLDWQTRLKIALGVARGLAHLHNCNPRIIHRDVKASNILLDSNFEAKVCDFGLARIVDSSKPHVTSLLAGTRAYIAPEYWKSLKLTVKCDVYGFGVFLLELLTGKDPSKGKNFDLISWVKARLKEQQQQCSADLFDIRLRKSGLENYSMLKVLHLALRCTNSSPDQRPSMDEVVEQLSSVYNSLDSDDEENGDDKKAVTCHDHGPVGDGEGIQELDDYSSDHTCRSSDTSAAGGGGYGSGSQEILERHWI</sequence>
<evidence type="ECO:0000313" key="11">
    <source>
        <dbReference type="Proteomes" id="UP001497444"/>
    </source>
</evidence>
<evidence type="ECO:0000256" key="2">
    <source>
        <dbReference type="ARBA" id="ARBA00022741"/>
    </source>
</evidence>
<evidence type="ECO:0000313" key="10">
    <source>
        <dbReference type="EMBL" id="CAK9266407.1"/>
    </source>
</evidence>
<dbReference type="PANTHER" id="PTHR48006">
    <property type="entry name" value="LEUCINE-RICH REPEAT-CONTAINING PROTEIN DDB_G0281931-RELATED"/>
    <property type="match status" value="1"/>
</dbReference>
<name>A0ABP0WHQ1_9BRYO</name>
<dbReference type="EMBL" id="OZ020113">
    <property type="protein sequence ID" value="CAK9266407.1"/>
    <property type="molecule type" value="Genomic_DNA"/>
</dbReference>
<keyword evidence="8" id="KW-1133">Transmembrane helix</keyword>
<dbReference type="PROSITE" id="PS00107">
    <property type="entry name" value="PROTEIN_KINASE_ATP"/>
    <property type="match status" value="1"/>
</dbReference>
<dbReference type="InterPro" id="IPR017441">
    <property type="entry name" value="Protein_kinase_ATP_BS"/>
</dbReference>
<dbReference type="Pfam" id="PF00069">
    <property type="entry name" value="Pkinase"/>
    <property type="match status" value="1"/>
</dbReference>
<protein>
    <recommendedName>
        <fullName evidence="9">Protein kinase domain-containing protein</fullName>
    </recommendedName>
</protein>
<comment type="similarity">
    <text evidence="6">Belongs to the protein kinase superfamily.</text>
</comment>
<feature type="domain" description="Protein kinase" evidence="9">
    <location>
        <begin position="130"/>
        <end position="404"/>
    </location>
</feature>
<dbReference type="Proteomes" id="UP001497444">
    <property type="component" value="Chromosome 18"/>
</dbReference>
<evidence type="ECO:0000256" key="3">
    <source>
        <dbReference type="ARBA" id="ARBA00022777"/>
    </source>
</evidence>
<accession>A0ABP0WHQ1</accession>
<feature type="region of interest" description="Disordered" evidence="7">
    <location>
        <begin position="406"/>
        <end position="473"/>
    </location>
</feature>
<reference evidence="10" key="1">
    <citation type="submission" date="2024-02" db="EMBL/GenBank/DDBJ databases">
        <authorList>
            <consortium name="ELIXIR-Norway"/>
            <consortium name="Elixir Norway"/>
        </authorList>
    </citation>
    <scope>NUCLEOTIDE SEQUENCE</scope>
</reference>
<evidence type="ECO:0000256" key="4">
    <source>
        <dbReference type="ARBA" id="ARBA00022840"/>
    </source>
</evidence>
<dbReference type="InterPro" id="IPR008271">
    <property type="entry name" value="Ser/Thr_kinase_AS"/>
</dbReference>
<dbReference type="Gene3D" id="3.30.200.20">
    <property type="entry name" value="Phosphorylase Kinase, domain 1"/>
    <property type="match status" value="1"/>
</dbReference>
<feature type="transmembrane region" description="Helical" evidence="8">
    <location>
        <begin position="45"/>
        <end position="68"/>
    </location>
</feature>